<keyword evidence="3" id="KW-0808">Transferase</keyword>
<feature type="transmembrane region" description="Helical" evidence="16">
    <location>
        <begin position="348"/>
        <end position="369"/>
    </location>
</feature>
<comment type="caution">
    <text evidence="17">The sequence shown here is derived from an EMBL/GenBank/DDBJ whole genome shotgun (WGS) entry which is preliminary data.</text>
</comment>
<keyword evidence="5" id="KW-0133">Cell shape</keyword>
<keyword evidence="2" id="KW-0328">Glycosyltransferase</keyword>
<feature type="transmembrane region" description="Helical" evidence="16">
    <location>
        <begin position="153"/>
        <end position="172"/>
    </location>
</feature>
<dbReference type="Pfam" id="PF01098">
    <property type="entry name" value="FTSW_RODA_SPOVE"/>
    <property type="match status" value="1"/>
</dbReference>
<accession>A0ABV7M974</accession>
<keyword evidence="6" id="KW-0573">Peptidoglycan synthesis</keyword>
<evidence type="ECO:0000256" key="4">
    <source>
        <dbReference type="ARBA" id="ARBA00022692"/>
    </source>
</evidence>
<dbReference type="Proteomes" id="UP001595607">
    <property type="component" value="Unassembled WGS sequence"/>
</dbReference>
<keyword evidence="4 16" id="KW-0812">Transmembrane</keyword>
<keyword evidence="18" id="KW-1185">Reference proteome</keyword>
<dbReference type="PANTHER" id="PTHR30474:SF2">
    <property type="entry name" value="PEPTIDOGLYCAN GLYCOSYLTRANSFERASE FTSW-RELATED"/>
    <property type="match status" value="1"/>
</dbReference>
<feature type="transmembrane region" description="Helical" evidence="16">
    <location>
        <begin position="282"/>
        <end position="303"/>
    </location>
</feature>
<sequence>MVEAVLTRLEASAARVRAGQLAGFDMALVYAFALLALTGLVLSFAAGPVAAARIGITEPFHFTERHVIFLGATLIIASGTAFLSPLQARRLGIIAAACALLTIILILIAGPEIKGAKRWLYLGGFSFQPSEFLKPGFICAAAWFLSAKPDDNFPGAVACLTLYGLSSALLLLQPDYGQWLLLTGIWIVMFFVAGWSTSWLVGLGAATAGALGLGYLTRGHVRARIDRFLDPSSGDAYQTQKASEAISSGGVFGHDLHEAPGVKASLPDAHTDFVFAVAVEEFGLLIGLFILALFAIIAIRGLTAALSTEDVFRRTAIAGLTASLCLQAMINIGVNVGLLPAKGMTLPLISYGGTSMMATGFTLGLLLVFTRRKRT</sequence>
<evidence type="ECO:0000256" key="16">
    <source>
        <dbReference type="SAM" id="Phobius"/>
    </source>
</evidence>
<evidence type="ECO:0000256" key="15">
    <source>
        <dbReference type="ARBA" id="ARBA00049902"/>
    </source>
</evidence>
<feature type="transmembrane region" description="Helical" evidence="16">
    <location>
        <begin position="91"/>
        <end position="110"/>
    </location>
</feature>
<evidence type="ECO:0000256" key="10">
    <source>
        <dbReference type="ARBA" id="ARBA00033270"/>
    </source>
</evidence>
<evidence type="ECO:0000256" key="5">
    <source>
        <dbReference type="ARBA" id="ARBA00022960"/>
    </source>
</evidence>
<dbReference type="RefSeq" id="WP_189572113.1">
    <property type="nucleotide sequence ID" value="NZ_BMXU01000001.1"/>
</dbReference>
<evidence type="ECO:0000256" key="12">
    <source>
        <dbReference type="ARBA" id="ARBA00041185"/>
    </source>
</evidence>
<comment type="subcellular location">
    <subcellularLocation>
        <location evidence="1">Membrane</location>
        <topology evidence="1">Multi-pass membrane protein</topology>
    </subcellularLocation>
</comment>
<keyword evidence="8 16" id="KW-0472">Membrane</keyword>
<comment type="catalytic activity">
    <reaction evidence="15">
        <text>[GlcNAc-(1-&gt;4)-Mur2Ac(oyl-L-Ala-gamma-D-Glu-L-Lys-D-Ala-D-Ala)](n)-di-trans,octa-cis-undecaprenyl diphosphate + beta-D-GlcNAc-(1-&gt;4)-Mur2Ac(oyl-L-Ala-gamma-D-Glu-L-Lys-D-Ala-D-Ala)-di-trans,octa-cis-undecaprenyl diphosphate = [GlcNAc-(1-&gt;4)-Mur2Ac(oyl-L-Ala-gamma-D-Glu-L-Lys-D-Ala-D-Ala)](n+1)-di-trans,octa-cis-undecaprenyl diphosphate + di-trans,octa-cis-undecaprenyl diphosphate + H(+)</text>
        <dbReference type="Rhea" id="RHEA:23708"/>
        <dbReference type="Rhea" id="RHEA-COMP:9602"/>
        <dbReference type="Rhea" id="RHEA-COMP:9603"/>
        <dbReference type="ChEBI" id="CHEBI:15378"/>
        <dbReference type="ChEBI" id="CHEBI:58405"/>
        <dbReference type="ChEBI" id="CHEBI:60033"/>
        <dbReference type="ChEBI" id="CHEBI:78435"/>
        <dbReference type="EC" id="2.4.99.28"/>
    </reaction>
</comment>
<evidence type="ECO:0000256" key="11">
    <source>
        <dbReference type="ARBA" id="ARBA00038053"/>
    </source>
</evidence>
<evidence type="ECO:0000256" key="6">
    <source>
        <dbReference type="ARBA" id="ARBA00022984"/>
    </source>
</evidence>
<dbReference type="EMBL" id="JBHRVA010000002">
    <property type="protein sequence ID" value="MFC3301322.1"/>
    <property type="molecule type" value="Genomic_DNA"/>
</dbReference>
<evidence type="ECO:0000256" key="3">
    <source>
        <dbReference type="ARBA" id="ARBA00022679"/>
    </source>
</evidence>
<evidence type="ECO:0000313" key="17">
    <source>
        <dbReference type="EMBL" id="MFC3301322.1"/>
    </source>
</evidence>
<gene>
    <name evidence="17" type="ORF">ACFONP_01070</name>
</gene>
<evidence type="ECO:0000256" key="7">
    <source>
        <dbReference type="ARBA" id="ARBA00022989"/>
    </source>
</evidence>
<evidence type="ECO:0000256" key="14">
    <source>
        <dbReference type="ARBA" id="ARBA00044770"/>
    </source>
</evidence>
<feature type="transmembrane region" description="Helical" evidence="16">
    <location>
        <begin position="179"/>
        <end position="201"/>
    </location>
</feature>
<feature type="transmembrane region" description="Helical" evidence="16">
    <location>
        <begin position="67"/>
        <end position="85"/>
    </location>
</feature>
<comment type="similarity">
    <text evidence="11">Belongs to the SEDS family. FtsW subfamily.</text>
</comment>
<dbReference type="InterPro" id="IPR001182">
    <property type="entry name" value="FtsW/RodA"/>
</dbReference>
<evidence type="ECO:0000256" key="9">
    <source>
        <dbReference type="ARBA" id="ARBA00032370"/>
    </source>
</evidence>
<dbReference type="PANTHER" id="PTHR30474">
    <property type="entry name" value="CELL CYCLE PROTEIN"/>
    <property type="match status" value="1"/>
</dbReference>
<keyword evidence="7 16" id="KW-1133">Transmembrane helix</keyword>
<evidence type="ECO:0000256" key="13">
    <source>
        <dbReference type="ARBA" id="ARBA00041418"/>
    </source>
</evidence>
<evidence type="ECO:0000256" key="1">
    <source>
        <dbReference type="ARBA" id="ARBA00004141"/>
    </source>
</evidence>
<feature type="transmembrane region" description="Helical" evidence="16">
    <location>
        <begin position="315"/>
        <end position="336"/>
    </location>
</feature>
<evidence type="ECO:0000256" key="2">
    <source>
        <dbReference type="ARBA" id="ARBA00022676"/>
    </source>
</evidence>
<feature type="transmembrane region" description="Helical" evidence="16">
    <location>
        <begin position="27"/>
        <end position="46"/>
    </location>
</feature>
<name>A0ABV7M974_9PROT</name>
<organism evidence="17 18">
    <name type="scientific">Parvularcula lutaonensis</name>
    <dbReference type="NCBI Taxonomy" id="491923"/>
    <lineage>
        <taxon>Bacteria</taxon>
        <taxon>Pseudomonadati</taxon>
        <taxon>Pseudomonadota</taxon>
        <taxon>Alphaproteobacteria</taxon>
        <taxon>Parvularculales</taxon>
        <taxon>Parvularculaceae</taxon>
        <taxon>Parvularcula</taxon>
    </lineage>
</organism>
<dbReference type="EC" id="2.4.99.28" evidence="14"/>
<evidence type="ECO:0000256" key="8">
    <source>
        <dbReference type="ARBA" id="ARBA00023136"/>
    </source>
</evidence>
<proteinExistence type="inferred from homology"/>
<reference evidence="18" key="1">
    <citation type="journal article" date="2019" name="Int. J. Syst. Evol. Microbiol.">
        <title>The Global Catalogue of Microorganisms (GCM) 10K type strain sequencing project: providing services to taxonomists for standard genome sequencing and annotation.</title>
        <authorList>
            <consortium name="The Broad Institute Genomics Platform"/>
            <consortium name="The Broad Institute Genome Sequencing Center for Infectious Disease"/>
            <person name="Wu L."/>
            <person name="Ma J."/>
        </authorList>
    </citation>
    <scope>NUCLEOTIDE SEQUENCE [LARGE SCALE GENOMIC DNA]</scope>
    <source>
        <strain evidence="18">KCTC 22245</strain>
    </source>
</reference>
<evidence type="ECO:0000313" key="18">
    <source>
        <dbReference type="Proteomes" id="UP001595607"/>
    </source>
</evidence>
<protein>
    <recommendedName>
        <fullName evidence="12">Probable peptidoglycan glycosyltransferase FtsW</fullName>
        <ecNumber evidence="14">2.4.99.28</ecNumber>
    </recommendedName>
    <alternativeName>
        <fullName evidence="13">Cell division protein FtsW</fullName>
    </alternativeName>
    <alternativeName>
        <fullName evidence="10">Cell wall polymerase</fullName>
    </alternativeName>
    <alternativeName>
        <fullName evidence="9">Peptidoglycan polymerase</fullName>
    </alternativeName>
</protein>